<accession>A0A3M7RCF4</accession>
<keyword evidence="2" id="KW-1185">Reference proteome</keyword>
<proteinExistence type="predicted"/>
<dbReference type="AlphaFoldDB" id="A0A3M7RCF4"/>
<name>A0A3M7RCF4_BRAPC</name>
<evidence type="ECO:0000313" key="1">
    <source>
        <dbReference type="EMBL" id="RNA21119.1"/>
    </source>
</evidence>
<dbReference type="Proteomes" id="UP000276133">
    <property type="component" value="Unassembled WGS sequence"/>
</dbReference>
<organism evidence="1 2">
    <name type="scientific">Brachionus plicatilis</name>
    <name type="common">Marine rotifer</name>
    <name type="synonym">Brachionus muelleri</name>
    <dbReference type="NCBI Taxonomy" id="10195"/>
    <lineage>
        <taxon>Eukaryota</taxon>
        <taxon>Metazoa</taxon>
        <taxon>Spiralia</taxon>
        <taxon>Gnathifera</taxon>
        <taxon>Rotifera</taxon>
        <taxon>Eurotatoria</taxon>
        <taxon>Monogononta</taxon>
        <taxon>Pseudotrocha</taxon>
        <taxon>Ploima</taxon>
        <taxon>Brachionidae</taxon>
        <taxon>Brachionus</taxon>
    </lineage>
</organism>
<gene>
    <name evidence="1" type="ORF">BpHYR1_032105</name>
</gene>
<reference evidence="1 2" key="1">
    <citation type="journal article" date="2018" name="Sci. Rep.">
        <title>Genomic signatures of local adaptation to the degree of environmental predictability in rotifers.</title>
        <authorList>
            <person name="Franch-Gras L."/>
            <person name="Hahn C."/>
            <person name="Garcia-Roger E.M."/>
            <person name="Carmona M.J."/>
            <person name="Serra M."/>
            <person name="Gomez A."/>
        </authorList>
    </citation>
    <scope>NUCLEOTIDE SEQUENCE [LARGE SCALE GENOMIC DNA]</scope>
    <source>
        <strain evidence="1">HYR1</strain>
    </source>
</reference>
<sequence>MFKSLKKFIQKSLFKSNKSKSNCQFLPENTNKTTSKIKVKIIRENDCPYDYCFECIKRLDQYGEAIFDVSNEEYEFDQSEIYICCISHDSTCYYELSTKYMEKFTLINGTDTQMINYYLVKSIQTGRIGYVPKYCLSPAFQFYSDLHELKKNIYL</sequence>
<dbReference type="EMBL" id="REGN01003727">
    <property type="protein sequence ID" value="RNA21119.1"/>
    <property type="molecule type" value="Genomic_DNA"/>
</dbReference>
<dbReference type="OrthoDB" id="10590732at2759"/>
<protein>
    <submittedName>
        <fullName evidence="1">Uncharacterized protein</fullName>
    </submittedName>
</protein>
<comment type="caution">
    <text evidence="1">The sequence shown here is derived from an EMBL/GenBank/DDBJ whole genome shotgun (WGS) entry which is preliminary data.</text>
</comment>
<evidence type="ECO:0000313" key="2">
    <source>
        <dbReference type="Proteomes" id="UP000276133"/>
    </source>
</evidence>